<evidence type="ECO:0000313" key="11">
    <source>
        <dbReference type="Proteomes" id="UP000198318"/>
    </source>
</evidence>
<organism evidence="10 11">
    <name type="scientific">Actinomadura meyerae</name>
    <dbReference type="NCBI Taxonomy" id="240840"/>
    <lineage>
        <taxon>Bacteria</taxon>
        <taxon>Bacillati</taxon>
        <taxon>Actinomycetota</taxon>
        <taxon>Actinomycetes</taxon>
        <taxon>Streptosporangiales</taxon>
        <taxon>Thermomonosporaceae</taxon>
        <taxon>Actinomadura</taxon>
    </lineage>
</organism>
<evidence type="ECO:0000256" key="3">
    <source>
        <dbReference type="ARBA" id="ARBA00022741"/>
    </source>
</evidence>
<feature type="domain" description="Glutamate-ammonia ligase adenylyltransferase repeated" evidence="8">
    <location>
        <begin position="109"/>
        <end position="345"/>
    </location>
</feature>
<protein>
    <recommendedName>
        <fullName evidence="7">Bifunctional glutamine synthetase adenylyltransferase/adenylyl-removing enzyme</fullName>
    </recommendedName>
    <alternativeName>
        <fullName evidence="7">ATP:glutamine synthetase adenylyltransferase</fullName>
    </alternativeName>
    <alternativeName>
        <fullName evidence="7">ATase</fullName>
    </alternativeName>
    <domain>
        <recommendedName>
            <fullName evidence="7">Glutamine synthetase adenylyl-L-tyrosine phosphorylase</fullName>
            <ecNumber evidence="7">2.7.7.89</ecNumber>
        </recommendedName>
        <alternativeName>
            <fullName evidence="7">Adenylyl removase</fullName>
            <shortName evidence="7">AR</shortName>
            <shortName evidence="7">AT-N</shortName>
        </alternativeName>
    </domain>
    <domain>
        <recommendedName>
            <fullName evidence="7">Glutamine synthetase adenylyl transferase</fullName>
            <ecNumber evidence="7">2.7.7.42</ecNumber>
        </recommendedName>
        <alternativeName>
            <fullName evidence="7">Adenylyl transferase</fullName>
            <shortName evidence="7">AT</shortName>
            <shortName evidence="7">AT-C</shortName>
        </alternativeName>
    </domain>
</protein>
<comment type="catalytic activity">
    <reaction evidence="7">
        <text>[glutamine synthetase]-L-tyrosine + ATP = [glutamine synthetase]-O(4)-(5'-adenylyl)-L-tyrosine + diphosphate</text>
        <dbReference type="Rhea" id="RHEA:18589"/>
        <dbReference type="Rhea" id="RHEA-COMP:10660"/>
        <dbReference type="Rhea" id="RHEA-COMP:10661"/>
        <dbReference type="ChEBI" id="CHEBI:30616"/>
        <dbReference type="ChEBI" id="CHEBI:33019"/>
        <dbReference type="ChEBI" id="CHEBI:46858"/>
        <dbReference type="ChEBI" id="CHEBI:83624"/>
        <dbReference type="EC" id="2.7.7.42"/>
    </reaction>
</comment>
<dbReference type="EC" id="2.7.7.89" evidence="7"/>
<evidence type="ECO:0000313" key="10">
    <source>
        <dbReference type="EMBL" id="SNS15511.1"/>
    </source>
</evidence>
<dbReference type="GO" id="GO:0008882">
    <property type="term" value="F:[glutamate-ammonia-ligase] adenylyltransferase activity"/>
    <property type="evidence" value="ECO:0007669"/>
    <property type="project" value="UniProtKB-UniRule"/>
</dbReference>
<dbReference type="Pfam" id="PF03710">
    <property type="entry name" value="GlnE"/>
    <property type="match status" value="2"/>
</dbReference>
<evidence type="ECO:0000256" key="7">
    <source>
        <dbReference type="HAMAP-Rule" id="MF_00802"/>
    </source>
</evidence>
<keyword evidence="5 7" id="KW-0460">Magnesium</keyword>
<keyword evidence="10" id="KW-0436">Ligase</keyword>
<name>A0A239C7B6_9ACTN</name>
<feature type="region of interest" description="Adenylyl transferase" evidence="7">
    <location>
        <begin position="521"/>
        <end position="1023"/>
    </location>
</feature>
<keyword evidence="3 7" id="KW-0547">Nucleotide-binding</keyword>
<dbReference type="CDD" id="cd05401">
    <property type="entry name" value="NT_GlnE_GlnD_like"/>
    <property type="match status" value="2"/>
</dbReference>
<comment type="function">
    <text evidence="7">Involved in the regulation of glutamine synthetase GlnA, a key enzyme in the process to assimilate ammonia. When cellular nitrogen levels are high, the C-terminal adenylyl transferase (AT) inactivates GlnA by covalent transfer of an adenylyl group from ATP to specific tyrosine residue of GlnA, thus reducing its activity. Conversely, when nitrogen levels are low, the N-terminal adenylyl removase (AR) activates GlnA by removing the adenylyl group by phosphorolysis, increasing its activity. The regulatory region of GlnE binds the signal transduction protein PII (GlnB) which indicates the nitrogen status of the cell.</text>
</comment>
<sequence>MSESRATPDRITVVPVTESRTPERRSSTLAGRLARLGFTDAARAEWLLRDAERGAGPPPGTDLLDALGGTADPDLALDGLLRLYAAADEQGEGTELRAALAAEPGTRDRLTAVLGVSAALGDHLARHPGHWRVLRESWAPPAAGPRDELLAAVGADPADAEPVARADDALVALRVAYRRRLLALAGRDLIGAADVAAVAAELADLAAAALEAGLAVARASVPEYGTCRLAVIGMGKCGARELNYVSDVDVVFVAEARDEHDEDAALRTATRLASAMMRACSASTEEGALWEVDAALRPEGKAGPLVRTLASHRAYYERWAKTWEFQALLKARPVAGDAELGARYLDMITPVVWRAAEGESFVEDVQAMRHRVETELNRRTAEAERQLKLGPGGLRDVEFSVQLLQLVHGRADEALRARATLDALAALSQGGYVGRDDAAALASAYRFLRRVEHLVQLHRLRRTHLVPDDADGLRRLGRALGLRTDPVGEFTALWRRHAREVRRIHEKLFYRPLLRAVARLPGEEARLTPEAARTRLEALGYADPAGALRHIEALTAGVSRRAAIQRTLLPVMLGWFADAPDPDAGLLGFRQVSDALGTTPWYLRLLRDEVTVAERMAWVLGSSRYATDLLLRAPEAVALLGGDEDDLRPRPGPALSAEALAAARRHAEGGRPAEEAVGVVRGLRRRELFRVAVADLLGLVDVRTVGDALTGIATATIEAALHTAVHKIELESRGPLPTRLAIVAMGRFGGHELGYGSDADVMFVHEPLPGADEAAAGRAAHAVAEELRRLLALPAPDPPLVIDPNLRPEGRQGPLVRTLASYAAYYARWSEPWEAQALLRADPMIGDPELRERFRALIDPVRWPEGGISDDAVRQIRRLKARMESERLPRGVERRLHTKLGPGGLADVEWVAQLLQLQHAHEVPGLRTTRTLDALDAAVEARLLDAGDAEVLAESWCLATRIRGALMLVRGRASDLLPTDHHKERSAVTRVLGYPGTGDLLEDYRRCTRRARAVVDRVFYGAD</sequence>
<evidence type="ECO:0000256" key="5">
    <source>
        <dbReference type="ARBA" id="ARBA00022842"/>
    </source>
</evidence>
<evidence type="ECO:0000256" key="2">
    <source>
        <dbReference type="ARBA" id="ARBA00022695"/>
    </source>
</evidence>
<comment type="catalytic activity">
    <reaction evidence="7">
        <text>[glutamine synthetase]-O(4)-(5'-adenylyl)-L-tyrosine + phosphate = [glutamine synthetase]-L-tyrosine + ADP</text>
        <dbReference type="Rhea" id="RHEA:43716"/>
        <dbReference type="Rhea" id="RHEA-COMP:10660"/>
        <dbReference type="Rhea" id="RHEA-COMP:10661"/>
        <dbReference type="ChEBI" id="CHEBI:43474"/>
        <dbReference type="ChEBI" id="CHEBI:46858"/>
        <dbReference type="ChEBI" id="CHEBI:83624"/>
        <dbReference type="ChEBI" id="CHEBI:456216"/>
        <dbReference type="EC" id="2.7.7.89"/>
    </reaction>
</comment>
<dbReference type="InterPro" id="IPR023057">
    <property type="entry name" value="GlnE"/>
</dbReference>
<keyword evidence="6 7" id="KW-0511">Multifunctional enzyme</keyword>
<evidence type="ECO:0000259" key="9">
    <source>
        <dbReference type="Pfam" id="PF08335"/>
    </source>
</evidence>
<dbReference type="InterPro" id="IPR043519">
    <property type="entry name" value="NT_sf"/>
</dbReference>
<dbReference type="InterPro" id="IPR013546">
    <property type="entry name" value="PII_UdlTrfase/GS_AdlTrfase"/>
</dbReference>
<dbReference type="PANTHER" id="PTHR30621:SF0">
    <property type="entry name" value="BIFUNCTIONAL GLUTAMINE SYNTHETASE ADENYLYLTRANSFERASE_ADENYLYL-REMOVING ENZYME"/>
    <property type="match status" value="1"/>
</dbReference>
<dbReference type="SUPFAM" id="SSF81593">
    <property type="entry name" value="Nucleotidyltransferase substrate binding subunit/domain"/>
    <property type="match status" value="2"/>
</dbReference>
<feature type="region of interest" description="Adenylyl removase" evidence="7">
    <location>
        <begin position="1"/>
        <end position="513"/>
    </location>
</feature>
<dbReference type="AlphaFoldDB" id="A0A239C7B6"/>
<gene>
    <name evidence="7" type="primary">glnE</name>
    <name evidence="10" type="ORF">SAMN05443665_1001242</name>
</gene>
<proteinExistence type="inferred from homology"/>
<keyword evidence="4 7" id="KW-0067">ATP-binding</keyword>
<dbReference type="Pfam" id="PF08335">
    <property type="entry name" value="GlnD_UR_UTase"/>
    <property type="match status" value="2"/>
</dbReference>
<feature type="domain" description="Glutamate-ammonia ligase adenylyltransferase repeated" evidence="8">
    <location>
        <begin position="614"/>
        <end position="855"/>
    </location>
</feature>
<evidence type="ECO:0000256" key="4">
    <source>
        <dbReference type="ARBA" id="ARBA00022840"/>
    </source>
</evidence>
<dbReference type="OrthoDB" id="9759366at2"/>
<evidence type="ECO:0000256" key="6">
    <source>
        <dbReference type="ARBA" id="ARBA00023268"/>
    </source>
</evidence>
<dbReference type="Proteomes" id="UP000198318">
    <property type="component" value="Unassembled WGS sequence"/>
</dbReference>
<keyword evidence="11" id="KW-1185">Reference proteome</keyword>
<reference evidence="10 11" key="1">
    <citation type="submission" date="2017-06" db="EMBL/GenBank/DDBJ databases">
        <authorList>
            <person name="Kim H.J."/>
            <person name="Triplett B.A."/>
        </authorList>
    </citation>
    <scope>NUCLEOTIDE SEQUENCE [LARGE SCALE GENOMIC DNA]</scope>
    <source>
        <strain evidence="10 11">DSM 44715</strain>
    </source>
</reference>
<evidence type="ECO:0000256" key="1">
    <source>
        <dbReference type="ARBA" id="ARBA00022679"/>
    </source>
</evidence>
<dbReference type="Gene3D" id="1.20.120.330">
    <property type="entry name" value="Nucleotidyltransferases domain 2"/>
    <property type="match status" value="2"/>
</dbReference>
<dbReference type="EC" id="2.7.7.42" evidence="7"/>
<dbReference type="GO" id="GO:0000287">
    <property type="term" value="F:magnesium ion binding"/>
    <property type="evidence" value="ECO:0007669"/>
    <property type="project" value="UniProtKB-UniRule"/>
</dbReference>
<dbReference type="InterPro" id="IPR005190">
    <property type="entry name" value="GlnE_rpt_dom"/>
</dbReference>
<dbReference type="HAMAP" id="MF_00802">
    <property type="entry name" value="GlnE"/>
    <property type="match status" value="1"/>
</dbReference>
<dbReference type="RefSeq" id="WP_089323972.1">
    <property type="nucleotide sequence ID" value="NZ_FZOR01000001.1"/>
</dbReference>
<keyword evidence="2 7" id="KW-0548">Nucleotidyltransferase</keyword>
<dbReference type="NCBIfam" id="NF010707">
    <property type="entry name" value="PRK14109.1"/>
    <property type="match status" value="1"/>
</dbReference>
<dbReference type="GO" id="GO:0005829">
    <property type="term" value="C:cytosol"/>
    <property type="evidence" value="ECO:0007669"/>
    <property type="project" value="TreeGrafter"/>
</dbReference>
<feature type="domain" description="PII-uridylyltransferase/Glutamine-synthetase adenylyltransferase" evidence="9">
    <location>
        <begin position="367"/>
        <end position="509"/>
    </location>
</feature>
<dbReference type="GO" id="GO:0005524">
    <property type="term" value="F:ATP binding"/>
    <property type="evidence" value="ECO:0007669"/>
    <property type="project" value="UniProtKB-UniRule"/>
</dbReference>
<evidence type="ECO:0000259" key="8">
    <source>
        <dbReference type="Pfam" id="PF03710"/>
    </source>
</evidence>
<feature type="domain" description="PII-uridylyltransferase/Glutamine-synthetase adenylyltransferase" evidence="9">
    <location>
        <begin position="895"/>
        <end position="1018"/>
    </location>
</feature>
<dbReference type="Gene3D" id="3.30.460.10">
    <property type="entry name" value="Beta Polymerase, domain 2"/>
    <property type="match status" value="2"/>
</dbReference>
<dbReference type="SUPFAM" id="SSF81301">
    <property type="entry name" value="Nucleotidyltransferase"/>
    <property type="match status" value="2"/>
</dbReference>
<dbReference type="PANTHER" id="PTHR30621">
    <property type="entry name" value="GLUTAMINE SYNTHETASE ADENYLYLTRANSFERASE"/>
    <property type="match status" value="1"/>
</dbReference>
<comment type="cofactor">
    <cofactor evidence="7">
        <name>Mg(2+)</name>
        <dbReference type="ChEBI" id="CHEBI:18420"/>
    </cofactor>
</comment>
<comment type="similarity">
    <text evidence="7">Belongs to the GlnE family.</text>
</comment>
<keyword evidence="1 7" id="KW-0808">Transferase</keyword>
<dbReference type="GO" id="GO:0000820">
    <property type="term" value="P:regulation of glutamine family amino acid metabolic process"/>
    <property type="evidence" value="ECO:0007669"/>
    <property type="project" value="UniProtKB-UniRule"/>
</dbReference>
<accession>A0A239C7B6</accession>
<dbReference type="GO" id="GO:0016874">
    <property type="term" value="F:ligase activity"/>
    <property type="evidence" value="ECO:0007669"/>
    <property type="project" value="UniProtKB-KW"/>
</dbReference>
<dbReference type="GO" id="GO:0047388">
    <property type="term" value="F:[glutamine synthetase]-adenylyl-L-tyrosine phosphorylase activity"/>
    <property type="evidence" value="ECO:0007669"/>
    <property type="project" value="UniProtKB-EC"/>
</dbReference>
<dbReference type="EMBL" id="FZOR01000001">
    <property type="protein sequence ID" value="SNS15511.1"/>
    <property type="molecule type" value="Genomic_DNA"/>
</dbReference>